<dbReference type="Pfam" id="PF12874">
    <property type="entry name" value="zf-met"/>
    <property type="match status" value="3"/>
</dbReference>
<evidence type="ECO:0000313" key="9">
    <source>
        <dbReference type="EMBL" id="KAG2233235.1"/>
    </source>
</evidence>
<dbReference type="EMBL" id="JAEPRE010000085">
    <property type="protein sequence ID" value="KAG2233235.1"/>
    <property type="molecule type" value="Genomic_DNA"/>
</dbReference>
<keyword evidence="4 7" id="KW-0863">Zinc-finger</keyword>
<name>A0A8H7SRI7_9FUNG</name>
<proteinExistence type="predicted"/>
<evidence type="ECO:0000259" key="8">
    <source>
        <dbReference type="PROSITE" id="PS50157"/>
    </source>
</evidence>
<dbReference type="PROSITE" id="PS00028">
    <property type="entry name" value="ZINC_FINGER_C2H2_1"/>
    <property type="match status" value="9"/>
</dbReference>
<evidence type="ECO:0000256" key="7">
    <source>
        <dbReference type="PROSITE-ProRule" id="PRU00042"/>
    </source>
</evidence>
<keyword evidence="6" id="KW-0539">Nucleus</keyword>
<feature type="domain" description="C2H2-type" evidence="8">
    <location>
        <begin position="278"/>
        <end position="306"/>
    </location>
</feature>
<evidence type="ECO:0000256" key="6">
    <source>
        <dbReference type="ARBA" id="ARBA00023242"/>
    </source>
</evidence>
<comment type="subcellular location">
    <subcellularLocation>
        <location evidence="1">Nucleus</location>
    </subcellularLocation>
</comment>
<gene>
    <name evidence="9" type="ORF">INT48_001684</name>
</gene>
<dbReference type="InterPro" id="IPR050888">
    <property type="entry name" value="ZnF_C2H2-type_TF"/>
</dbReference>
<dbReference type="AlphaFoldDB" id="A0A8H7SRI7"/>
<dbReference type="SMART" id="SM00355">
    <property type="entry name" value="ZnF_C2H2"/>
    <property type="match status" value="11"/>
</dbReference>
<dbReference type="GO" id="GO:0008270">
    <property type="term" value="F:zinc ion binding"/>
    <property type="evidence" value="ECO:0007669"/>
    <property type="project" value="UniProtKB-KW"/>
</dbReference>
<dbReference type="InterPro" id="IPR013087">
    <property type="entry name" value="Znf_C2H2_type"/>
</dbReference>
<evidence type="ECO:0000313" key="10">
    <source>
        <dbReference type="Proteomes" id="UP000613177"/>
    </source>
</evidence>
<reference evidence="9" key="1">
    <citation type="submission" date="2021-01" db="EMBL/GenBank/DDBJ databases">
        <title>Metabolic potential, ecology and presence of endohyphal bacteria is reflected in genomic diversity of Mucoromycotina.</title>
        <authorList>
            <person name="Muszewska A."/>
            <person name="Okrasinska A."/>
            <person name="Steczkiewicz K."/>
            <person name="Drgas O."/>
            <person name="Orlowska M."/>
            <person name="Perlinska-Lenart U."/>
            <person name="Aleksandrzak-Piekarczyk T."/>
            <person name="Szatraj K."/>
            <person name="Zielenkiewicz U."/>
            <person name="Pilsyk S."/>
            <person name="Malc E."/>
            <person name="Mieczkowski P."/>
            <person name="Kruszewska J.S."/>
            <person name="Biernat P."/>
            <person name="Pawlowska J."/>
        </authorList>
    </citation>
    <scope>NUCLEOTIDE SEQUENCE</scope>
    <source>
        <strain evidence="9">WA0000018081</strain>
    </source>
</reference>
<dbReference type="PANTHER" id="PTHR24406">
    <property type="entry name" value="TRANSCRIPTIONAL REPRESSOR CTCFL-RELATED"/>
    <property type="match status" value="1"/>
</dbReference>
<evidence type="ECO:0000256" key="2">
    <source>
        <dbReference type="ARBA" id="ARBA00022723"/>
    </source>
</evidence>
<dbReference type="Pfam" id="PF00096">
    <property type="entry name" value="zf-C2H2"/>
    <property type="match status" value="1"/>
</dbReference>
<feature type="domain" description="C2H2-type" evidence="8">
    <location>
        <begin position="236"/>
        <end position="264"/>
    </location>
</feature>
<evidence type="ECO:0000256" key="1">
    <source>
        <dbReference type="ARBA" id="ARBA00004123"/>
    </source>
</evidence>
<dbReference type="Proteomes" id="UP000613177">
    <property type="component" value="Unassembled WGS sequence"/>
</dbReference>
<keyword evidence="5" id="KW-0862">Zinc</keyword>
<keyword evidence="10" id="KW-1185">Reference proteome</keyword>
<comment type="caution">
    <text evidence="9">The sequence shown here is derived from an EMBL/GenBank/DDBJ whole genome shotgun (WGS) entry which is preliminary data.</text>
</comment>
<dbReference type="Gene3D" id="3.30.160.60">
    <property type="entry name" value="Classic Zinc Finger"/>
    <property type="match status" value="3"/>
</dbReference>
<dbReference type="GO" id="GO:0005634">
    <property type="term" value="C:nucleus"/>
    <property type="evidence" value="ECO:0007669"/>
    <property type="project" value="UniProtKB-SubCell"/>
</dbReference>
<evidence type="ECO:0000256" key="5">
    <source>
        <dbReference type="ARBA" id="ARBA00022833"/>
    </source>
</evidence>
<keyword evidence="3" id="KW-0677">Repeat</keyword>
<sequence>MKSETINTVEKYLTVPRTKSRVERNAINTYERLMNRPRTRSAVKIEMLDIKQEPSNHIGIPDIQPEHTNQTPRIIQEVNQPENRVQDAINRPRTRNRVKQEQDETFFCGICGEKFKSVKMRSDHELEVHDHKVKITIDLLNNYCDLCNRKYGNVAQYRKHMKTVHEIDVSPESRRPKRDMTKIPDIKDPHNHCICCKHTYSSVKDFRSHLKRIHNIIPGIQIKNLTVEPPVHSPDNRCTTCERKFSNKVTYRHHLRRFHKMNLPELNSDPNNFDRERLLCKVCGTKFKNYNNFRAHIRVTHRAPHITLIQHPDLKPDINDPNLFCAMCDKTYKRKDTYICHLAEHHTDILPELYIGKRGVKVSKTNKAHGQYCSQCRSVFLSKPLYRMHLKKIHGRNLIDTKPDPDDPNSHCASCNKTYSDKNIYRKHLMDLHSMDLKPLTVGLKVMDKIPIVDTVNHYCNVCDKSYTPYFYSTHLLKAHGLDVPPTRLGRNVVNRFQTPIIDRESLYCSACNKVYKNKGAHRNHLNRVHGITLPRLGSKHINPNHDIIPDINDVKNYCASCDRTYTNPGSYRLHLTRIHKMKIKRVKQECSDELVNVLVDDASL</sequence>
<evidence type="ECO:0000256" key="4">
    <source>
        <dbReference type="ARBA" id="ARBA00022771"/>
    </source>
</evidence>
<organism evidence="9 10">
    <name type="scientific">Thamnidium elegans</name>
    <dbReference type="NCBI Taxonomy" id="101142"/>
    <lineage>
        <taxon>Eukaryota</taxon>
        <taxon>Fungi</taxon>
        <taxon>Fungi incertae sedis</taxon>
        <taxon>Mucoromycota</taxon>
        <taxon>Mucoromycotina</taxon>
        <taxon>Mucoromycetes</taxon>
        <taxon>Mucorales</taxon>
        <taxon>Mucorineae</taxon>
        <taxon>Mucoraceae</taxon>
        <taxon>Thamnidium</taxon>
    </lineage>
</organism>
<evidence type="ECO:0000256" key="3">
    <source>
        <dbReference type="ARBA" id="ARBA00022737"/>
    </source>
</evidence>
<protein>
    <recommendedName>
        <fullName evidence="8">C2H2-type domain-containing protein</fullName>
    </recommendedName>
</protein>
<keyword evidence="2" id="KW-0479">Metal-binding</keyword>
<dbReference type="PROSITE" id="PS50157">
    <property type="entry name" value="ZINC_FINGER_C2H2_2"/>
    <property type="match status" value="2"/>
</dbReference>
<accession>A0A8H7SRI7</accession>